<reference evidence="1 2" key="1">
    <citation type="submission" date="2018-12" db="EMBL/GenBank/DDBJ databases">
        <title>Whole genome sequence of a Pandoraea apista isolate from a patient with cystic fibrosis.</title>
        <authorList>
            <person name="Kenna D.T."/>
            <person name="Turton J.F."/>
        </authorList>
    </citation>
    <scope>NUCLEOTIDE SEQUENCE [LARGE SCALE GENOMIC DNA]</scope>
    <source>
        <strain evidence="1 2">Pa13324</strain>
    </source>
</reference>
<protein>
    <submittedName>
        <fullName evidence="1">LysR family transcriptional regulator</fullName>
    </submittedName>
</protein>
<gene>
    <name evidence="1" type="ORF">EJE83_08025</name>
</gene>
<dbReference type="Proteomes" id="UP000270216">
    <property type="component" value="Unassembled WGS sequence"/>
</dbReference>
<proteinExistence type="predicted"/>
<evidence type="ECO:0000313" key="2">
    <source>
        <dbReference type="Proteomes" id="UP000270216"/>
    </source>
</evidence>
<organism evidence="1 2">
    <name type="scientific">Pandoraea apista</name>
    <dbReference type="NCBI Taxonomy" id="93218"/>
    <lineage>
        <taxon>Bacteria</taxon>
        <taxon>Pseudomonadati</taxon>
        <taxon>Pseudomonadota</taxon>
        <taxon>Betaproteobacteria</taxon>
        <taxon>Burkholderiales</taxon>
        <taxon>Burkholderiaceae</taxon>
        <taxon>Pandoraea</taxon>
    </lineage>
</organism>
<accession>A0ABX9ZRJ0</accession>
<comment type="caution">
    <text evidence="1">The sequence shown here is derived from an EMBL/GenBank/DDBJ whole genome shotgun (WGS) entry which is preliminary data.</text>
</comment>
<feature type="non-terminal residue" evidence="1">
    <location>
        <position position="1"/>
    </location>
</feature>
<sequence length="69" mass="7213">QLALSAGLGVACLNTSAAGPALARIETLVPGRRLPSLPDAEFHLLPARRGEPEWVTQARDALAGQLTAR</sequence>
<evidence type="ECO:0000313" key="1">
    <source>
        <dbReference type="EMBL" id="RSK83032.1"/>
    </source>
</evidence>
<keyword evidence="2" id="KW-1185">Reference proteome</keyword>
<dbReference type="EMBL" id="RWHX01000010">
    <property type="protein sequence ID" value="RSK83032.1"/>
    <property type="molecule type" value="Genomic_DNA"/>
</dbReference>
<name>A0ABX9ZRJ0_9BURK</name>